<dbReference type="EMBL" id="AP021857">
    <property type="protein sequence ID" value="BBO21560.1"/>
    <property type="molecule type" value="Genomic_DNA"/>
</dbReference>
<protein>
    <recommendedName>
        <fullName evidence="4">Type 4 fimbrial biogenesis protein PilX N-terminal domain-containing protein</fullName>
    </recommendedName>
</protein>
<gene>
    <name evidence="2" type="ORF">DSYM_22590</name>
</gene>
<dbReference type="KEGG" id="ddz:DSYM_22590"/>
<keyword evidence="1" id="KW-0812">Transmembrane</keyword>
<reference evidence="2" key="1">
    <citation type="journal article" name="DNA Res.">
        <title>The physiological potential of anammox bacteria as revealed by their core genome structure.</title>
        <authorList>
            <person name="Okubo T."/>
            <person name="Toyoda A."/>
            <person name="Fukuhara K."/>
            <person name="Uchiyama I."/>
            <person name="Harigaya Y."/>
            <person name="Kuroiwa M."/>
            <person name="Suzuki T."/>
            <person name="Murakami Y."/>
            <person name="Suwa Y."/>
            <person name="Takami H."/>
        </authorList>
    </citation>
    <scope>NUCLEOTIDE SEQUENCE</scope>
    <source>
        <strain evidence="2">317325-3</strain>
    </source>
</reference>
<sequence length="175" mass="18089">MLNPGFLVPRAQRGVVLIVSLVVLAVMTLLVIGMLRTSVIELKLGGVTHQAELNFSNAEAMISTYINENNGRFSRDCLMTADAALSCFTTADGTTTVAGTAPNRTMTKSLEGSTVTLSVQQIACADDSGVGSGNQLGGGLQALFLDVQAVSTGAFSGRSTVHQGIKTPLPPGSCQ</sequence>
<keyword evidence="1" id="KW-1133">Transmembrane helix</keyword>
<proteinExistence type="predicted"/>
<dbReference type="Proteomes" id="UP000662914">
    <property type="component" value="Chromosome"/>
</dbReference>
<feature type="transmembrane region" description="Helical" evidence="1">
    <location>
        <begin position="15"/>
        <end position="35"/>
    </location>
</feature>
<name>A0A809R1Q8_9PROT</name>
<keyword evidence="1" id="KW-0472">Membrane</keyword>
<accession>A0A809R1Q8</accession>
<evidence type="ECO:0000256" key="1">
    <source>
        <dbReference type="SAM" id="Phobius"/>
    </source>
</evidence>
<evidence type="ECO:0008006" key="4">
    <source>
        <dbReference type="Google" id="ProtNLM"/>
    </source>
</evidence>
<dbReference type="AlphaFoldDB" id="A0A809R1Q8"/>
<evidence type="ECO:0000313" key="3">
    <source>
        <dbReference type="Proteomes" id="UP000662914"/>
    </source>
</evidence>
<evidence type="ECO:0000313" key="2">
    <source>
        <dbReference type="EMBL" id="BBO21560.1"/>
    </source>
</evidence>
<organism evidence="2 3">
    <name type="scientific">Candidatus Desulfobacillus denitrificans</name>
    <dbReference type="NCBI Taxonomy" id="2608985"/>
    <lineage>
        <taxon>Bacteria</taxon>
        <taxon>Pseudomonadati</taxon>
        <taxon>Pseudomonadota</taxon>
        <taxon>Betaproteobacteria</taxon>
        <taxon>Candidatus Desulfobacillus</taxon>
    </lineage>
</organism>